<reference evidence="1 3" key="2">
    <citation type="journal article" date="2005" name="J. Bacteriol.">
        <title>The genome of S-PM2, a 'photosynthetic' T4-type bacteriophage that infects marine Synechococcus strains.</title>
        <authorList>
            <person name="Mann N.H."/>
            <person name="Clokie M.R."/>
            <person name="Millard A."/>
            <person name="Cook A."/>
            <person name="Wilson W.H."/>
            <person name="Wheatley P.J."/>
            <person name="Letarov A."/>
            <person name="Krisch H.M."/>
        </authorList>
    </citation>
    <scope>NUCLEOTIDE SEQUENCE</scope>
</reference>
<reference evidence="2" key="4">
    <citation type="submission" date="2015-02" db="EMBL/GenBank/DDBJ databases">
        <authorList>
            <person name="Chooi Y.-H."/>
        </authorList>
    </citation>
    <scope>NUCLEOTIDE SEQUENCE</scope>
</reference>
<dbReference type="OrthoDB" id="5624at10239"/>
<accession>Q5GQV9</accession>
<evidence type="ECO:0000313" key="2">
    <source>
        <dbReference type="EMBL" id="CFW42233.1"/>
    </source>
</evidence>
<evidence type="ECO:0000313" key="4">
    <source>
        <dbReference type="Proteomes" id="UP000246186"/>
    </source>
</evidence>
<dbReference type="InterPro" id="IPR021674">
    <property type="entry name" value="Phage_T4_Gp14_neck-protein"/>
</dbReference>
<dbReference type="EMBL" id="LN828717">
    <property type="protein sequence ID" value="CFW42233.1"/>
    <property type="molecule type" value="Genomic_DNA"/>
</dbReference>
<keyword evidence="3" id="KW-1185">Reference proteome</keyword>
<gene>
    <name evidence="1" type="primary">gp14</name>
    <name evidence="2" type="ORF">S-PM2d094</name>
    <name evidence="1" type="ORF">S-PM2p094</name>
</gene>
<protein>
    <submittedName>
        <fullName evidence="1">Neck protein</fullName>
    </submittedName>
</protein>
<dbReference type="EMBL" id="AJ630128">
    <property type="protein sequence ID" value="CAF34158.1"/>
    <property type="molecule type" value="Genomic_DNA"/>
</dbReference>
<dbReference type="KEGG" id="vg:3260483"/>
<dbReference type="Proteomes" id="UP000000994">
    <property type="component" value="Segment"/>
</dbReference>
<reference evidence="1 3" key="1">
    <citation type="journal article" date="2004" name="Proc. Natl. Acad. Sci. U.S.A.">
        <title>Genetic organization of the psbAD region in phages infecting marine Synechococcus strains.</title>
        <authorList>
            <person name="Millard A."/>
            <person name="Clokie M.R."/>
            <person name="Shub D.A."/>
            <person name="Mann N.H."/>
        </authorList>
    </citation>
    <scope>NUCLEOTIDE SEQUENCE [LARGE SCALE GENOMIC DNA]</scope>
</reference>
<dbReference type="Proteomes" id="UP000246186">
    <property type="component" value="Genome"/>
</dbReference>
<dbReference type="Pfam" id="PF11649">
    <property type="entry name" value="T4_neck-protein"/>
    <property type="match status" value="1"/>
</dbReference>
<sequence length="292" mass="33141">MPTSPYFPSYYSGYSGEQNLVQDLVDEQIKLFGTDIYYLPRTILRDNTLDDVIYNKFERQFQVEMLLQNVEGFGSPSEFISKFGLRITDEVRFIVSQRRWDEEAVNYDLNVNGRPNEGDLLYFPLTQDIYEIKFVEREDPFYQLGKNYFYIMTAEIYEYGSDNISTGVEEIDELETLFSSAIAIALSIGGTGDFDLGEIVTGGISGTEAEVKSWDSSSRILQVINRTGTFEEGESVTGNDSGSVWVVDSFDTLNNTNSEYDQNREIESTADTIIDWSESNPFGEYGNFTGSI</sequence>
<organism evidence="1 3">
    <name type="scientific">Synechococcus phage S-PM2</name>
    <dbReference type="NCBI Taxonomy" id="238854"/>
    <lineage>
        <taxon>Viruses</taxon>
        <taxon>Duplodnaviria</taxon>
        <taxon>Heunggongvirae</taxon>
        <taxon>Uroviricota</taxon>
        <taxon>Caudoviricetes</taxon>
        <taxon>Pantevenvirales</taxon>
        <taxon>Kyanoviridae</taxon>
        <taxon>Nodensvirus</taxon>
        <taxon>Nodensvirus spm2</taxon>
    </lineage>
</organism>
<reference evidence="2 4" key="3">
    <citation type="journal article" date="2015" name="PLoS ONE">
        <title>Spontaneous Deletion of an "ORFanage" Region Facilitates Host Adaptation in a "Photosynthetic" Cyanophage.</title>
        <authorList>
            <person name="Puxty R.J."/>
            <person name="Perez-Sepulveda B."/>
            <person name="Rihtman B."/>
            <person name="Evans D.J."/>
            <person name="Millard A.D."/>
            <person name="Scanlan D.J."/>
        </authorList>
    </citation>
    <scope>NUCLEOTIDE SEQUENCE [LARGE SCALE GENOMIC DNA]</scope>
</reference>
<name>Q5GQV9_BPSYP</name>
<proteinExistence type="predicted"/>
<evidence type="ECO:0000313" key="3">
    <source>
        <dbReference type="Proteomes" id="UP000000994"/>
    </source>
</evidence>
<organismHost>
    <name type="scientific">Synechococcus</name>
    <dbReference type="NCBI Taxonomy" id="1129"/>
</organismHost>
<dbReference type="GeneID" id="3260483"/>
<evidence type="ECO:0000313" key="1">
    <source>
        <dbReference type="EMBL" id="CAF34158.1"/>
    </source>
</evidence>
<dbReference type="RefSeq" id="YP_195128.1">
    <property type="nucleotide sequence ID" value="NC_006820.1"/>
</dbReference>